<dbReference type="Proteomes" id="UP000234460">
    <property type="component" value="Chromosome LMANV2"/>
</dbReference>
<dbReference type="AlphaFoldDB" id="A0AAQ1SN09"/>
<gene>
    <name evidence="1" type="ORF">LMANV2_190033</name>
</gene>
<protein>
    <recommendedName>
        <fullName evidence="3">Ankyrin repeat protein</fullName>
    </recommendedName>
</protein>
<sequence>MILAVKQDNLEIAALLLKQGGVNLEIKAEVGKNCVNVGGSGRKYENDFFPSKTRSESEYKRSSRSDVFDLC</sequence>
<organism evidence="1 2">
    <name type="scientific">Leptospira interrogans serovar Manilae</name>
    <dbReference type="NCBI Taxonomy" id="214675"/>
    <lineage>
        <taxon>Bacteria</taxon>
        <taxon>Pseudomonadati</taxon>
        <taxon>Spirochaetota</taxon>
        <taxon>Spirochaetia</taxon>
        <taxon>Leptospirales</taxon>
        <taxon>Leptospiraceae</taxon>
        <taxon>Leptospira</taxon>
    </lineage>
</organism>
<comment type="caution">
    <text evidence="1">The sequence shown here is derived from an EMBL/GenBank/DDBJ whole genome shotgun (WGS) entry which is preliminary data.</text>
</comment>
<reference evidence="1 2" key="1">
    <citation type="submission" date="2017-11" db="EMBL/GenBank/DDBJ databases">
        <authorList>
            <person name="Lechat P."/>
        </authorList>
    </citation>
    <scope>NUCLEOTIDE SEQUENCE [LARGE SCALE GENOMIC DNA]</scope>
    <source>
        <strain evidence="1">L495</strain>
    </source>
</reference>
<evidence type="ECO:0000313" key="2">
    <source>
        <dbReference type="Proteomes" id="UP000234460"/>
    </source>
</evidence>
<accession>A0AAQ1SN09</accession>
<name>A0AAQ1SN09_LEPIR</name>
<evidence type="ECO:0000313" key="1">
    <source>
        <dbReference type="EMBL" id="SOR60607.1"/>
    </source>
</evidence>
<evidence type="ECO:0008006" key="3">
    <source>
        <dbReference type="Google" id="ProtNLM"/>
    </source>
</evidence>
<proteinExistence type="predicted"/>
<dbReference type="EMBL" id="OEJX01000011">
    <property type="protein sequence ID" value="SOR60607.1"/>
    <property type="molecule type" value="Genomic_DNA"/>
</dbReference>